<dbReference type="InterPro" id="IPR002937">
    <property type="entry name" value="Amino_oxidase"/>
</dbReference>
<dbReference type="Proteomes" id="UP000505210">
    <property type="component" value="Chromosome"/>
</dbReference>
<dbReference type="InterPro" id="IPR036188">
    <property type="entry name" value="FAD/NAD-bd_sf"/>
</dbReference>
<evidence type="ECO:0000259" key="1">
    <source>
        <dbReference type="Pfam" id="PF01593"/>
    </source>
</evidence>
<keyword evidence="3" id="KW-1185">Reference proteome</keyword>
<dbReference type="AlphaFoldDB" id="A0A6M8BMC4"/>
<dbReference type="EMBL" id="CP053661">
    <property type="protein sequence ID" value="QKD84901.1"/>
    <property type="molecule type" value="Genomic_DNA"/>
</dbReference>
<evidence type="ECO:0000313" key="3">
    <source>
        <dbReference type="Proteomes" id="UP000505210"/>
    </source>
</evidence>
<proteinExistence type="predicted"/>
<dbReference type="Gene3D" id="3.50.50.60">
    <property type="entry name" value="FAD/NAD(P)-binding domain"/>
    <property type="match status" value="1"/>
</dbReference>
<gene>
    <name evidence="2" type="ORF">HPC62_10935</name>
</gene>
<dbReference type="Pfam" id="PF01593">
    <property type="entry name" value="Amino_oxidase"/>
    <property type="match status" value="1"/>
</dbReference>
<dbReference type="GO" id="GO:0016491">
    <property type="term" value="F:oxidoreductase activity"/>
    <property type="evidence" value="ECO:0007669"/>
    <property type="project" value="InterPro"/>
</dbReference>
<sequence length="91" mass="10353">MIFIAGLAAYELAECGHRVKAVLEASDRVGQRIYTYRFNNSTHRELGAMRVGQPDRSRTTRPYLWVKSALICGATLRRYYDLRFAGAGRIV</sequence>
<dbReference type="SUPFAM" id="SSF51905">
    <property type="entry name" value="FAD/NAD(P)-binding domain"/>
    <property type="match status" value="1"/>
</dbReference>
<reference evidence="2 3" key="1">
    <citation type="submission" date="2020-05" db="EMBL/GenBank/DDBJ databases">
        <title>Complete genome sequence of of a novel Thermoleptolyngbya strain isolated from hot springs of Ganzi, Sichuan China.</title>
        <authorList>
            <person name="Tang J."/>
            <person name="Daroch M."/>
            <person name="Li L."/>
            <person name="Waleron K."/>
            <person name="Waleron M."/>
            <person name="Waleron M."/>
        </authorList>
    </citation>
    <scope>NUCLEOTIDE SEQUENCE [LARGE SCALE GENOMIC DNA]</scope>
    <source>
        <strain evidence="2 3">PKUAC-SCTA183</strain>
    </source>
</reference>
<organism evidence="2 3">
    <name type="scientific">Thermoleptolyngbya sichuanensis A183</name>
    <dbReference type="NCBI Taxonomy" id="2737172"/>
    <lineage>
        <taxon>Bacteria</taxon>
        <taxon>Bacillati</taxon>
        <taxon>Cyanobacteriota</taxon>
        <taxon>Cyanophyceae</taxon>
        <taxon>Oculatellales</taxon>
        <taxon>Oculatellaceae</taxon>
        <taxon>Thermoleptolyngbya</taxon>
        <taxon>Thermoleptolyngbya sichuanensis</taxon>
    </lineage>
</organism>
<feature type="domain" description="Amine oxidase" evidence="1">
    <location>
        <begin position="4"/>
        <end position="53"/>
    </location>
</feature>
<name>A0A6M8BMC4_9CYAN</name>
<evidence type="ECO:0000313" key="2">
    <source>
        <dbReference type="EMBL" id="QKD84901.1"/>
    </source>
</evidence>
<dbReference type="KEGG" id="theu:HPC62_10935"/>
<accession>A0A6M8BMC4</accession>
<protein>
    <recommendedName>
        <fullName evidence="1">Amine oxidase domain-containing protein</fullName>
    </recommendedName>
</protein>